<comment type="similarity">
    <text evidence="1">Belongs to the EndA/NucM nuclease family.</text>
</comment>
<dbReference type="AlphaFoldDB" id="F8KPI8"/>
<evidence type="ECO:0000256" key="1">
    <source>
        <dbReference type="ARBA" id="ARBA00006429"/>
    </source>
</evidence>
<sequence length="223" mass="26454">MTFLSAFLYAQPQNFTQAKQRLIKLYEQHPDHQTTFYCQAPFRIVHKGTKTHLEIINSDKYTARNAKTKKGKDNQRGWRVEWEHIMPAQNFGRHLACWRKGGRKACEKDPTFAKMEGNMFNLVPTIGEVNGDRNNYRYAQAPKNMRYTQYGNCKVYTDFKEKRFYPADYSKGWIARAYLHMSQTYGINLARAERQLMEAWNKMYPPSAWEIERTKIIEREMGK</sequence>
<protein>
    <submittedName>
        <fullName evidence="4">Endonuclease I</fullName>
        <ecNumber evidence="4">3.1.21.1</ecNumber>
    </submittedName>
</protein>
<dbReference type="RefSeq" id="WP_013891090.1">
    <property type="nucleotide sequence ID" value="NC_015674.1"/>
</dbReference>
<keyword evidence="4" id="KW-0255">Endonuclease</keyword>
<dbReference type="HOGENOM" id="CLU_070541_0_0_7"/>
<dbReference type="InterPro" id="IPR044925">
    <property type="entry name" value="His-Me_finger_sf"/>
</dbReference>
<proteinExistence type="inferred from homology"/>
<dbReference type="GO" id="GO:0004530">
    <property type="term" value="F:deoxyribonuclease I activity"/>
    <property type="evidence" value="ECO:0007669"/>
    <property type="project" value="UniProtKB-EC"/>
</dbReference>
<dbReference type="Proteomes" id="UP000008387">
    <property type="component" value="Chromosome"/>
</dbReference>
<evidence type="ECO:0000313" key="4">
    <source>
        <dbReference type="EMBL" id="CCB80712.1"/>
    </source>
</evidence>
<keyword evidence="5" id="KW-1185">Reference proteome</keyword>
<dbReference type="STRING" id="1002804.HBZC1_17260"/>
<dbReference type="KEGG" id="hbi:HBZC1_17260"/>
<dbReference type="eggNOG" id="COG2356">
    <property type="taxonomic scope" value="Bacteria"/>
</dbReference>
<accession>F8KPI8</accession>
<organism evidence="4 5">
    <name type="scientific">Helicobacter bizzozeronii (strain CIII-1)</name>
    <dbReference type="NCBI Taxonomy" id="1002804"/>
    <lineage>
        <taxon>Bacteria</taxon>
        <taxon>Pseudomonadati</taxon>
        <taxon>Campylobacterota</taxon>
        <taxon>Epsilonproteobacteria</taxon>
        <taxon>Campylobacterales</taxon>
        <taxon>Helicobacteraceae</taxon>
        <taxon>Helicobacter</taxon>
    </lineage>
</organism>
<keyword evidence="3 4" id="KW-0378">Hydrolase</keyword>
<dbReference type="Pfam" id="PF04231">
    <property type="entry name" value="Endonuclease_1"/>
    <property type="match status" value="1"/>
</dbReference>
<dbReference type="InterPro" id="IPR007346">
    <property type="entry name" value="Endonuclease-I"/>
</dbReference>
<dbReference type="EMBL" id="FR871757">
    <property type="protein sequence ID" value="CCB80712.1"/>
    <property type="molecule type" value="Genomic_DNA"/>
</dbReference>
<gene>
    <name evidence="4" type="ordered locus">HBZC1_17260</name>
</gene>
<dbReference type="SUPFAM" id="SSF54060">
    <property type="entry name" value="His-Me finger endonucleases"/>
    <property type="match status" value="1"/>
</dbReference>
<evidence type="ECO:0000256" key="3">
    <source>
        <dbReference type="ARBA" id="ARBA00022801"/>
    </source>
</evidence>
<dbReference type="EC" id="3.1.21.1" evidence="4"/>
<dbReference type="PANTHER" id="PTHR33607:SF2">
    <property type="entry name" value="ENDONUCLEASE-1"/>
    <property type="match status" value="1"/>
</dbReference>
<name>F8KPI8_HELBC</name>
<evidence type="ECO:0000313" key="5">
    <source>
        <dbReference type="Proteomes" id="UP000008387"/>
    </source>
</evidence>
<keyword evidence="2" id="KW-0540">Nuclease</keyword>
<reference evidence="4 5" key="1">
    <citation type="journal article" date="2011" name="J. Bacteriol.">
        <title>Genome sequence of Helicobacter bizzozeronii strain CIII-1, an isolate from human gastric mucosa.</title>
        <authorList>
            <person name="Schott T."/>
            <person name="Rossi M."/>
            <person name="Hanninen M.L."/>
        </authorList>
    </citation>
    <scope>NUCLEOTIDE SEQUENCE [LARGE SCALE GENOMIC DNA]</scope>
    <source>
        <strain evidence="4 5">CIII-1</strain>
    </source>
</reference>
<dbReference type="PANTHER" id="PTHR33607">
    <property type="entry name" value="ENDONUCLEASE-1"/>
    <property type="match status" value="1"/>
</dbReference>
<evidence type="ECO:0000256" key="2">
    <source>
        <dbReference type="ARBA" id="ARBA00022722"/>
    </source>
</evidence>
<dbReference type="GeneID" id="64361101"/>